<feature type="transmembrane region" description="Helical" evidence="8">
    <location>
        <begin position="378"/>
        <end position="401"/>
    </location>
</feature>
<dbReference type="NCBIfam" id="TIGR00785">
    <property type="entry name" value="dass"/>
    <property type="match status" value="1"/>
</dbReference>
<feature type="transmembrane region" description="Helical" evidence="8">
    <location>
        <begin position="213"/>
        <end position="236"/>
    </location>
</feature>
<dbReference type="OrthoDB" id="9766267at2"/>
<evidence type="ECO:0000256" key="1">
    <source>
        <dbReference type="ARBA" id="ARBA00004141"/>
    </source>
</evidence>
<dbReference type="PANTHER" id="PTHR10283:SF82">
    <property type="entry name" value="SOLUTE CARRIER FAMILY 13 MEMBER 2"/>
    <property type="match status" value="1"/>
</dbReference>
<proteinExistence type="inferred from homology"/>
<comment type="similarity">
    <text evidence="2">Belongs to the SLC13A/DASS transporter (TC 2.A.47) family. NADC subfamily.</text>
</comment>
<evidence type="ECO:0000256" key="6">
    <source>
        <dbReference type="ARBA" id="ARBA00023136"/>
    </source>
</evidence>
<dbReference type="PANTHER" id="PTHR10283">
    <property type="entry name" value="SOLUTE CARRIER FAMILY 13 MEMBER"/>
    <property type="match status" value="1"/>
</dbReference>
<feature type="transmembrane region" description="Helical" evidence="8">
    <location>
        <begin position="256"/>
        <end position="282"/>
    </location>
</feature>
<feature type="transmembrane region" description="Helical" evidence="8">
    <location>
        <begin position="461"/>
        <end position="482"/>
    </location>
</feature>
<evidence type="ECO:0000256" key="2">
    <source>
        <dbReference type="ARBA" id="ARBA00006772"/>
    </source>
</evidence>
<organism evidence="9 10">
    <name type="scientific">Corynebacterium appendicis CIP 107643</name>
    <dbReference type="NCBI Taxonomy" id="1161099"/>
    <lineage>
        <taxon>Bacteria</taxon>
        <taxon>Bacillati</taxon>
        <taxon>Actinomycetota</taxon>
        <taxon>Actinomycetes</taxon>
        <taxon>Mycobacteriales</taxon>
        <taxon>Corynebacteriaceae</taxon>
        <taxon>Corynebacterium</taxon>
    </lineage>
</organism>
<evidence type="ECO:0000256" key="7">
    <source>
        <dbReference type="ARBA" id="ARBA00031174"/>
    </source>
</evidence>
<evidence type="ECO:0000256" key="8">
    <source>
        <dbReference type="SAM" id="Phobius"/>
    </source>
</evidence>
<feature type="transmembrane region" description="Helical" evidence="8">
    <location>
        <begin position="503"/>
        <end position="526"/>
    </location>
</feature>
<evidence type="ECO:0000256" key="3">
    <source>
        <dbReference type="ARBA" id="ARBA00020150"/>
    </source>
</evidence>
<feature type="transmembrane region" description="Helical" evidence="8">
    <location>
        <begin position="151"/>
        <end position="172"/>
    </location>
</feature>
<feature type="transmembrane region" description="Helical" evidence="8">
    <location>
        <begin position="435"/>
        <end position="455"/>
    </location>
</feature>
<dbReference type="Proteomes" id="UP000186292">
    <property type="component" value="Unassembled WGS sequence"/>
</dbReference>
<dbReference type="Pfam" id="PF00939">
    <property type="entry name" value="Na_sulph_symp"/>
    <property type="match status" value="1"/>
</dbReference>
<accession>A0A1N7IMA0</accession>
<feature type="transmembrane region" description="Helical" evidence="8">
    <location>
        <begin position="178"/>
        <end position="201"/>
    </location>
</feature>
<keyword evidence="5 8" id="KW-1133">Transmembrane helix</keyword>
<comment type="subcellular location">
    <subcellularLocation>
        <location evidence="1">Membrane</location>
        <topology evidence="1">Multi-pass membrane protein</topology>
    </subcellularLocation>
</comment>
<evidence type="ECO:0000256" key="4">
    <source>
        <dbReference type="ARBA" id="ARBA00022692"/>
    </source>
</evidence>
<dbReference type="CDD" id="cd01115">
    <property type="entry name" value="SLC13_permease"/>
    <property type="match status" value="1"/>
</dbReference>
<evidence type="ECO:0000313" key="10">
    <source>
        <dbReference type="Proteomes" id="UP000186292"/>
    </source>
</evidence>
<keyword evidence="4 8" id="KW-0812">Transmembrane</keyword>
<dbReference type="EMBL" id="FTOF01000001">
    <property type="protein sequence ID" value="SIS38218.1"/>
    <property type="molecule type" value="Genomic_DNA"/>
</dbReference>
<feature type="transmembrane region" description="Helical" evidence="8">
    <location>
        <begin position="407"/>
        <end position="428"/>
    </location>
</feature>
<gene>
    <name evidence="9" type="ORF">SAMN05444817_10135</name>
</gene>
<evidence type="ECO:0000256" key="5">
    <source>
        <dbReference type="ARBA" id="ARBA00022989"/>
    </source>
</evidence>
<feature type="transmembrane region" description="Helical" evidence="8">
    <location>
        <begin position="120"/>
        <end position="139"/>
    </location>
</feature>
<protein>
    <recommendedName>
        <fullName evidence="3">Sodium-dependent dicarboxylate transporter SdcS</fullName>
    </recommendedName>
    <alternativeName>
        <fullName evidence="7">Na(+)/dicarboxylate symporter</fullName>
    </alternativeName>
</protein>
<feature type="transmembrane region" description="Helical" evidence="8">
    <location>
        <begin position="303"/>
        <end position="327"/>
    </location>
</feature>
<keyword evidence="6 8" id="KW-0472">Membrane</keyword>
<feature type="transmembrane region" description="Helical" evidence="8">
    <location>
        <begin position="339"/>
        <end position="358"/>
    </location>
</feature>
<dbReference type="GO" id="GO:0005886">
    <property type="term" value="C:plasma membrane"/>
    <property type="evidence" value="ECO:0007669"/>
    <property type="project" value="TreeGrafter"/>
</dbReference>
<dbReference type="AlphaFoldDB" id="A0A1N7IMA0"/>
<feature type="transmembrane region" description="Helical" evidence="8">
    <location>
        <begin position="34"/>
        <end position="51"/>
    </location>
</feature>
<dbReference type="InterPro" id="IPR001898">
    <property type="entry name" value="SLC13A/DASS"/>
</dbReference>
<keyword evidence="10" id="KW-1185">Reference proteome</keyword>
<sequence>MTTGYSTAVTEHATELSDGDLADAPEKGVWRRQLIGLVLGIVAAVIVYFIFPSGAADVVRESSGADPEVEYTAQTMRVVAAVAVWMAVWWMTEAIPLAATALIPLAVFPLANVAEFKAVSAPYASSTIFLFMGGFLLALGIQRWNLHRRLALWVVMLIGTSPRRIILGFMVATGFLSMWVSNTATAVVMLPIGVSVLTLTADHVGGMQNQKKFATALMLAIAYSASIGSLGTLIGTPPNALLAGYMRESHDIEIGFGKWMLVGVPVAVIFTLIAWVVLINVFKPEVDEIPGGKELIREELEKLGGWTTGQILSGIIFVAAALCWVFVPLGIDYFGWEIGYDDAAVGIIAGLLMFTIPAESNGKRILDWETAKDIPWDVLLLFGGGLSLSAMFSQSGLSLWIGEASKGLAGLPTILLIAAVGALILLLTELTSNTATAATFLPIMGGVAVGIGLTAAGDINVLLLTIPVALSATCAFMLPVATPPNAIAYSSGYVTMGEMIKGGIWLNVIGLVLATLATYAIAVPVFGLTLP</sequence>
<dbReference type="GO" id="GO:0008514">
    <property type="term" value="F:organic anion transmembrane transporter activity"/>
    <property type="evidence" value="ECO:0007669"/>
    <property type="project" value="UniProtKB-ARBA"/>
</dbReference>
<dbReference type="GO" id="GO:1905039">
    <property type="term" value="P:carboxylic acid transmembrane transport"/>
    <property type="evidence" value="ECO:0007669"/>
    <property type="project" value="UniProtKB-ARBA"/>
</dbReference>
<reference evidence="10" key="1">
    <citation type="submission" date="2017-01" db="EMBL/GenBank/DDBJ databases">
        <authorList>
            <person name="Varghese N."/>
            <person name="Submissions S."/>
        </authorList>
    </citation>
    <scope>NUCLEOTIDE SEQUENCE [LARGE SCALE GENOMIC DNA]</scope>
    <source>
        <strain evidence="10">DSM 44531</strain>
    </source>
</reference>
<evidence type="ECO:0000313" key="9">
    <source>
        <dbReference type="EMBL" id="SIS38218.1"/>
    </source>
</evidence>
<dbReference type="RefSeq" id="WP_076598056.1">
    <property type="nucleotide sequence ID" value="NZ_CP046976.1"/>
</dbReference>
<name>A0A1N7IMA0_9CORY</name>
<dbReference type="STRING" id="1161099.SAMN05444817_10135"/>